<feature type="transmembrane region" description="Helical" evidence="1">
    <location>
        <begin position="21"/>
        <end position="43"/>
    </location>
</feature>
<comment type="caution">
    <text evidence="2">The sequence shown here is derived from an EMBL/GenBank/DDBJ whole genome shotgun (WGS) entry which is preliminary data.</text>
</comment>
<name>A0A5C7IXD7_9ROSI</name>
<organism evidence="2 3">
    <name type="scientific">Acer yangbiense</name>
    <dbReference type="NCBI Taxonomy" id="1000413"/>
    <lineage>
        <taxon>Eukaryota</taxon>
        <taxon>Viridiplantae</taxon>
        <taxon>Streptophyta</taxon>
        <taxon>Embryophyta</taxon>
        <taxon>Tracheophyta</taxon>
        <taxon>Spermatophyta</taxon>
        <taxon>Magnoliopsida</taxon>
        <taxon>eudicotyledons</taxon>
        <taxon>Gunneridae</taxon>
        <taxon>Pentapetalae</taxon>
        <taxon>rosids</taxon>
        <taxon>malvids</taxon>
        <taxon>Sapindales</taxon>
        <taxon>Sapindaceae</taxon>
        <taxon>Hippocastanoideae</taxon>
        <taxon>Acereae</taxon>
        <taxon>Acer</taxon>
    </lineage>
</organism>
<dbReference type="EMBL" id="VAHF01000001">
    <property type="protein sequence ID" value="TXG73759.1"/>
    <property type="molecule type" value="Genomic_DNA"/>
</dbReference>
<evidence type="ECO:0000313" key="2">
    <source>
        <dbReference type="EMBL" id="TXG73759.1"/>
    </source>
</evidence>
<dbReference type="AlphaFoldDB" id="A0A5C7IXD7"/>
<accession>A0A5C7IXD7</accession>
<sequence>MRIPPSLHLSQFSLPVLSRPCLLVVLGWGLAAVFFLALGFLFLSGFGGAGHEAAAMAVAQVAFVLQSGQHRGVQFTIASGPAASLLS</sequence>
<dbReference type="Proteomes" id="UP000323000">
    <property type="component" value="Chromosome 1"/>
</dbReference>
<reference evidence="3" key="1">
    <citation type="journal article" date="2019" name="Gigascience">
        <title>De novo genome assembly of the endangered Acer yangbiense, a plant species with extremely small populations endemic to Yunnan Province, China.</title>
        <authorList>
            <person name="Yang J."/>
            <person name="Wariss H.M."/>
            <person name="Tao L."/>
            <person name="Zhang R."/>
            <person name="Yun Q."/>
            <person name="Hollingsworth P."/>
            <person name="Dao Z."/>
            <person name="Luo G."/>
            <person name="Guo H."/>
            <person name="Ma Y."/>
            <person name="Sun W."/>
        </authorList>
    </citation>
    <scope>NUCLEOTIDE SEQUENCE [LARGE SCALE GENOMIC DNA]</scope>
    <source>
        <strain evidence="3">cv. Malutang</strain>
    </source>
</reference>
<evidence type="ECO:0000313" key="3">
    <source>
        <dbReference type="Proteomes" id="UP000323000"/>
    </source>
</evidence>
<gene>
    <name evidence="2" type="ORF">EZV62_002338</name>
</gene>
<keyword evidence="1" id="KW-0812">Transmembrane</keyword>
<protein>
    <submittedName>
        <fullName evidence="2">Uncharacterized protein</fullName>
    </submittedName>
</protein>
<proteinExistence type="predicted"/>
<evidence type="ECO:0000256" key="1">
    <source>
        <dbReference type="SAM" id="Phobius"/>
    </source>
</evidence>
<keyword evidence="1" id="KW-0472">Membrane</keyword>
<keyword evidence="1" id="KW-1133">Transmembrane helix</keyword>
<keyword evidence="3" id="KW-1185">Reference proteome</keyword>